<evidence type="ECO:0000256" key="1">
    <source>
        <dbReference type="SAM" id="Phobius"/>
    </source>
</evidence>
<organism evidence="2 3">
    <name type="scientific">Candidatus Daviesbacteria bacterium GW2011_GWA2_42_7</name>
    <dbReference type="NCBI Taxonomy" id="1618425"/>
    <lineage>
        <taxon>Bacteria</taxon>
        <taxon>Candidatus Daviesiibacteriota</taxon>
    </lineage>
</organism>
<dbReference type="EMBL" id="LCEJ01000011">
    <property type="protein sequence ID" value="KKS70868.1"/>
    <property type="molecule type" value="Genomic_DNA"/>
</dbReference>
<gene>
    <name evidence="2" type="ORF">UV41_C0011G0030</name>
</gene>
<dbReference type="AlphaFoldDB" id="A0A0G1E8G2"/>
<protein>
    <submittedName>
        <fullName evidence="2">Uncharacterized protein</fullName>
    </submittedName>
</protein>
<dbReference type="Proteomes" id="UP000034785">
    <property type="component" value="Unassembled WGS sequence"/>
</dbReference>
<keyword evidence="1" id="KW-0812">Transmembrane</keyword>
<accession>A0A0G1E8G2</accession>
<sequence>MTLGLSVVVWVVTVILQAYSTFARYVGAFSSGCQITGYPVDLCELPTSSVPAVIIIVVNISFWFLVINLIFGWFSKPDSPSKNS</sequence>
<evidence type="ECO:0000313" key="2">
    <source>
        <dbReference type="EMBL" id="KKS70868.1"/>
    </source>
</evidence>
<proteinExistence type="predicted"/>
<keyword evidence="1" id="KW-1133">Transmembrane helix</keyword>
<keyword evidence="1" id="KW-0472">Membrane</keyword>
<reference evidence="2 3" key="1">
    <citation type="journal article" date="2015" name="Nature">
        <title>rRNA introns, odd ribosomes, and small enigmatic genomes across a large radiation of phyla.</title>
        <authorList>
            <person name="Brown C.T."/>
            <person name="Hug L.A."/>
            <person name="Thomas B.C."/>
            <person name="Sharon I."/>
            <person name="Castelle C.J."/>
            <person name="Singh A."/>
            <person name="Wilkins M.J."/>
            <person name="Williams K.H."/>
            <person name="Banfield J.F."/>
        </authorList>
    </citation>
    <scope>NUCLEOTIDE SEQUENCE [LARGE SCALE GENOMIC DNA]</scope>
</reference>
<comment type="caution">
    <text evidence="2">The sequence shown here is derived from an EMBL/GenBank/DDBJ whole genome shotgun (WGS) entry which is preliminary data.</text>
</comment>
<feature type="transmembrane region" description="Helical" evidence="1">
    <location>
        <begin position="52"/>
        <end position="74"/>
    </location>
</feature>
<evidence type="ECO:0000313" key="3">
    <source>
        <dbReference type="Proteomes" id="UP000034785"/>
    </source>
</evidence>
<name>A0A0G1E8G2_9BACT</name>